<dbReference type="OrthoDB" id="9801102at2"/>
<protein>
    <submittedName>
        <fullName evidence="2">Proteic killer suppression protein</fullName>
    </submittedName>
</protein>
<dbReference type="STRING" id="634436.SAMN05216361_2818"/>
<dbReference type="AlphaFoldDB" id="A0A1M5LXR7"/>
<keyword evidence="3" id="KW-1185">Reference proteome</keyword>
<dbReference type="Proteomes" id="UP000184520">
    <property type="component" value="Unassembled WGS sequence"/>
</dbReference>
<accession>A0A1M5LXR7</accession>
<evidence type="ECO:0000256" key="1">
    <source>
        <dbReference type="ARBA" id="ARBA00022649"/>
    </source>
</evidence>
<name>A0A1M5LXR7_9ALTE</name>
<organism evidence="2 3">
    <name type="scientific">Marisediminitalea aggregata</name>
    <dbReference type="NCBI Taxonomy" id="634436"/>
    <lineage>
        <taxon>Bacteria</taxon>
        <taxon>Pseudomonadati</taxon>
        <taxon>Pseudomonadota</taxon>
        <taxon>Gammaproteobacteria</taxon>
        <taxon>Alteromonadales</taxon>
        <taxon>Alteromonadaceae</taxon>
        <taxon>Marisediminitalea</taxon>
    </lineage>
</organism>
<evidence type="ECO:0000313" key="2">
    <source>
        <dbReference type="EMBL" id="SHG69439.1"/>
    </source>
</evidence>
<dbReference type="NCBIfam" id="TIGR02385">
    <property type="entry name" value="RelE_StbE"/>
    <property type="match status" value="1"/>
</dbReference>
<gene>
    <name evidence="2" type="ORF">SAMN05216361_2818</name>
</gene>
<dbReference type="InterPro" id="IPR035093">
    <property type="entry name" value="RelE/ParE_toxin_dom_sf"/>
</dbReference>
<evidence type="ECO:0000313" key="3">
    <source>
        <dbReference type="Proteomes" id="UP000184520"/>
    </source>
</evidence>
<dbReference type="EMBL" id="FQWD01000004">
    <property type="protein sequence ID" value="SHG69439.1"/>
    <property type="molecule type" value="Genomic_DNA"/>
</dbReference>
<dbReference type="SUPFAM" id="SSF143011">
    <property type="entry name" value="RelE-like"/>
    <property type="match status" value="1"/>
</dbReference>
<keyword evidence="1" id="KW-1277">Toxin-antitoxin system</keyword>
<dbReference type="RefSeq" id="WP_073323506.1">
    <property type="nucleotide sequence ID" value="NZ_FQWD01000004.1"/>
</dbReference>
<dbReference type="InterPro" id="IPR007712">
    <property type="entry name" value="RelE/ParE_toxin"/>
</dbReference>
<dbReference type="Gene3D" id="3.30.2310.20">
    <property type="entry name" value="RelE-like"/>
    <property type="match status" value="1"/>
</dbReference>
<sequence length="94" mass="11043">MWEIFEHKRLDKQPSKAPLEIQKRYEKWKDIVAISGPAGLCLIKGFKDEALSGNWKGSRSSRLNQQYRVIYSVENGELYVHVVEVTPHDYHRRS</sequence>
<proteinExistence type="predicted"/>
<reference evidence="3" key="1">
    <citation type="submission" date="2016-11" db="EMBL/GenBank/DDBJ databases">
        <authorList>
            <person name="Varghese N."/>
            <person name="Submissions S."/>
        </authorList>
    </citation>
    <scope>NUCLEOTIDE SEQUENCE [LARGE SCALE GENOMIC DNA]</scope>
    <source>
        <strain evidence="3">CGMCC 1.8995</strain>
    </source>
</reference>